<comment type="caution">
    <text evidence="1">The sequence shown here is derived from an EMBL/GenBank/DDBJ whole genome shotgun (WGS) entry which is preliminary data.</text>
</comment>
<organism evidence="1 2">
    <name type="scientific">Roseateles koreensis</name>
    <dbReference type="NCBI Taxonomy" id="2987526"/>
    <lineage>
        <taxon>Bacteria</taxon>
        <taxon>Pseudomonadati</taxon>
        <taxon>Pseudomonadota</taxon>
        <taxon>Betaproteobacteria</taxon>
        <taxon>Burkholderiales</taxon>
        <taxon>Sphaerotilaceae</taxon>
        <taxon>Roseateles</taxon>
    </lineage>
</organism>
<keyword evidence="2" id="KW-1185">Reference proteome</keyword>
<reference evidence="1 2" key="1">
    <citation type="submission" date="2022-10" db="EMBL/GenBank/DDBJ databases">
        <title>paucibacter sp. hw8 Genome sequencing.</title>
        <authorList>
            <person name="Park S."/>
        </authorList>
    </citation>
    <scope>NUCLEOTIDE SEQUENCE [LARGE SCALE GENOMIC DNA]</scope>
    <source>
        <strain evidence="2">hw8</strain>
    </source>
</reference>
<dbReference type="EMBL" id="JAQQXS010000013">
    <property type="protein sequence ID" value="MDC8786520.1"/>
    <property type="molecule type" value="Genomic_DNA"/>
</dbReference>
<name>A0ABT5KVQ4_9BURK</name>
<evidence type="ECO:0000313" key="2">
    <source>
        <dbReference type="Proteomes" id="UP001219862"/>
    </source>
</evidence>
<gene>
    <name evidence="1" type="ORF">PRZ01_15125</name>
</gene>
<sequence>GDLELRLRRLVRRSGGFCLAWHSCSLSTCYASHTKFLTGSRLGSHDLLGLGTATDIAEAELNTQPTAVSLFRMIEVLREWRQDTQSKIEPFAAAMQTRGALTDVQATQIATAYCAQRADLRAYYRMFICWQDTLPALALQRKLRRGLGLIEEVESYSLQILAVLDRRTGR</sequence>
<accession>A0ABT5KVQ4</accession>
<feature type="non-terminal residue" evidence="1">
    <location>
        <position position="1"/>
    </location>
</feature>
<protein>
    <submittedName>
        <fullName evidence="1">Uncharacterized protein</fullName>
    </submittedName>
</protein>
<evidence type="ECO:0000313" key="1">
    <source>
        <dbReference type="EMBL" id="MDC8786520.1"/>
    </source>
</evidence>
<dbReference type="Proteomes" id="UP001219862">
    <property type="component" value="Unassembled WGS sequence"/>
</dbReference>
<proteinExistence type="predicted"/>